<evidence type="ECO:0000313" key="2">
    <source>
        <dbReference type="Proteomes" id="UP001064048"/>
    </source>
</evidence>
<evidence type="ECO:0000313" key="1">
    <source>
        <dbReference type="EMBL" id="KAI8434254.1"/>
    </source>
</evidence>
<sequence length="141" mass="15912">MVDNASFEYSDKSSGESGHSENRRPLLRIVVNMESFRTPFAAGPISEYCIKPDADPVFGQLRSSGFPVRFVCRSICNDNGGVPTEKLKSNLFYRKVRCDDERSEEERVRFNCDQNKNEPSERSVRAAAAAGECQNKILLLR</sequence>
<comment type="caution">
    <text evidence="1">The sequence shown here is derived from an EMBL/GenBank/DDBJ whole genome shotgun (WGS) entry which is preliminary data.</text>
</comment>
<organism evidence="1 2">
    <name type="scientific">Choristoneura fumiferana</name>
    <name type="common">Spruce budworm moth</name>
    <name type="synonym">Archips fumiferana</name>
    <dbReference type="NCBI Taxonomy" id="7141"/>
    <lineage>
        <taxon>Eukaryota</taxon>
        <taxon>Metazoa</taxon>
        <taxon>Ecdysozoa</taxon>
        <taxon>Arthropoda</taxon>
        <taxon>Hexapoda</taxon>
        <taxon>Insecta</taxon>
        <taxon>Pterygota</taxon>
        <taxon>Neoptera</taxon>
        <taxon>Endopterygota</taxon>
        <taxon>Lepidoptera</taxon>
        <taxon>Glossata</taxon>
        <taxon>Ditrysia</taxon>
        <taxon>Tortricoidea</taxon>
        <taxon>Tortricidae</taxon>
        <taxon>Tortricinae</taxon>
        <taxon>Choristoneura</taxon>
    </lineage>
</organism>
<gene>
    <name evidence="1" type="ORF">MSG28_012349</name>
</gene>
<name>A0ACC0KCQ9_CHOFU</name>
<protein>
    <submittedName>
        <fullName evidence="1">Uncharacterized protein</fullName>
    </submittedName>
</protein>
<dbReference type="Proteomes" id="UP001064048">
    <property type="component" value="Chromosome 21"/>
</dbReference>
<proteinExistence type="predicted"/>
<reference evidence="1 2" key="1">
    <citation type="journal article" date="2022" name="Genome Biol. Evol.">
        <title>The Spruce Budworm Genome: Reconstructing the Evolutionary History of Antifreeze Proteins.</title>
        <authorList>
            <person name="Beliveau C."/>
            <person name="Gagne P."/>
            <person name="Picq S."/>
            <person name="Vernygora O."/>
            <person name="Keeling C.I."/>
            <person name="Pinkney K."/>
            <person name="Doucet D."/>
            <person name="Wen F."/>
            <person name="Johnston J.S."/>
            <person name="Maaroufi H."/>
            <person name="Boyle B."/>
            <person name="Laroche J."/>
            <person name="Dewar K."/>
            <person name="Juretic N."/>
            <person name="Blackburn G."/>
            <person name="Nisole A."/>
            <person name="Brunet B."/>
            <person name="Brandao M."/>
            <person name="Lumley L."/>
            <person name="Duan J."/>
            <person name="Quan G."/>
            <person name="Lucarotti C.J."/>
            <person name="Roe A.D."/>
            <person name="Sperling F.A.H."/>
            <person name="Levesque R.C."/>
            <person name="Cusson M."/>
        </authorList>
    </citation>
    <scope>NUCLEOTIDE SEQUENCE [LARGE SCALE GENOMIC DNA]</scope>
    <source>
        <strain evidence="1">Glfc:IPQL:Cfum</strain>
    </source>
</reference>
<accession>A0ACC0KCQ9</accession>
<keyword evidence="2" id="KW-1185">Reference proteome</keyword>
<dbReference type="EMBL" id="CM046121">
    <property type="protein sequence ID" value="KAI8434254.1"/>
    <property type="molecule type" value="Genomic_DNA"/>
</dbReference>